<gene>
    <name evidence="3" type="ORF">JJQ60_11130</name>
</gene>
<dbReference type="EMBL" id="JAERQJ010000003">
    <property type="protein sequence ID" value="MBL0684073.1"/>
    <property type="molecule type" value="Genomic_DNA"/>
</dbReference>
<dbReference type="GO" id="GO:0003677">
    <property type="term" value="F:DNA binding"/>
    <property type="evidence" value="ECO:0007669"/>
    <property type="project" value="InterPro"/>
</dbReference>
<dbReference type="InterPro" id="IPR007492">
    <property type="entry name" value="LytTR_DNA-bd_dom"/>
</dbReference>
<dbReference type="Pfam" id="PF04397">
    <property type="entry name" value="LytTR"/>
    <property type="match status" value="1"/>
</dbReference>
<keyword evidence="1" id="KW-0472">Membrane</keyword>
<dbReference type="SMART" id="SM00850">
    <property type="entry name" value="LytTR"/>
    <property type="match status" value="1"/>
</dbReference>
<organism evidence="3 4">
    <name type="scientific">Aquimarina mytili</name>
    <dbReference type="NCBI Taxonomy" id="874423"/>
    <lineage>
        <taxon>Bacteria</taxon>
        <taxon>Pseudomonadati</taxon>
        <taxon>Bacteroidota</taxon>
        <taxon>Flavobacteriia</taxon>
        <taxon>Flavobacteriales</taxon>
        <taxon>Flavobacteriaceae</taxon>
        <taxon>Aquimarina</taxon>
    </lineage>
</organism>
<proteinExistence type="predicted"/>
<feature type="transmembrane region" description="Helical" evidence="1">
    <location>
        <begin position="37"/>
        <end position="59"/>
    </location>
</feature>
<feature type="transmembrane region" description="Helical" evidence="1">
    <location>
        <begin position="116"/>
        <end position="137"/>
    </location>
</feature>
<evidence type="ECO:0000313" key="4">
    <source>
        <dbReference type="Proteomes" id="UP000651057"/>
    </source>
</evidence>
<keyword evidence="1" id="KW-0812">Transmembrane</keyword>
<feature type="transmembrane region" description="Helical" evidence="1">
    <location>
        <begin position="12"/>
        <end position="31"/>
    </location>
</feature>
<evidence type="ECO:0000259" key="2">
    <source>
        <dbReference type="PROSITE" id="PS50930"/>
    </source>
</evidence>
<dbReference type="Proteomes" id="UP000651057">
    <property type="component" value="Unassembled WGS sequence"/>
</dbReference>
<comment type="caution">
    <text evidence="3">The sequence shown here is derived from an EMBL/GenBank/DDBJ whole genome shotgun (WGS) entry which is preliminary data.</text>
</comment>
<dbReference type="AlphaFoldDB" id="A0A937DB00"/>
<sequence>MAIWHKKDNKLFIVLIPIVNLVNYFITYKNITLNTYFFLTLFIDTIQGYMTWLIVRYVIIKMEKKSPLIDFTFKRLFLQLFYTSLAGLFFIIVTTELLNAIAKDKPVPLNFYQLDIWIYEIWILVINGIYISLYYYLFWKKSEQKLQTAKTLNSDGITVNIGNKSVRIALNDVCGFYVEEGVTFILDNTNKTYIINTSLDKLEQRLSSIQFFRVNRKFILHHSAVVAFNKIENKKLLVLTSPENNLPEELFISRLKAPKFKKWFKQNSVPL</sequence>
<keyword evidence="4" id="KW-1185">Reference proteome</keyword>
<keyword evidence="1" id="KW-1133">Transmembrane helix</keyword>
<accession>A0A937DB00</accession>
<dbReference type="RefSeq" id="WP_201919662.1">
    <property type="nucleotide sequence ID" value="NZ_BAABAX010000005.1"/>
</dbReference>
<evidence type="ECO:0000313" key="3">
    <source>
        <dbReference type="EMBL" id="MBL0684073.1"/>
    </source>
</evidence>
<dbReference type="Gene3D" id="2.40.50.1020">
    <property type="entry name" value="LytTr DNA-binding domain"/>
    <property type="match status" value="1"/>
</dbReference>
<feature type="transmembrane region" description="Helical" evidence="1">
    <location>
        <begin position="80"/>
        <end position="101"/>
    </location>
</feature>
<dbReference type="PROSITE" id="PS50930">
    <property type="entry name" value="HTH_LYTTR"/>
    <property type="match status" value="1"/>
</dbReference>
<name>A0A937DB00_9FLAO</name>
<feature type="domain" description="HTH LytTR-type" evidence="2">
    <location>
        <begin position="157"/>
        <end position="266"/>
    </location>
</feature>
<evidence type="ECO:0000256" key="1">
    <source>
        <dbReference type="SAM" id="Phobius"/>
    </source>
</evidence>
<protein>
    <submittedName>
        <fullName evidence="3">LytTR family transcriptional regulator</fullName>
    </submittedName>
</protein>
<reference evidence="3" key="1">
    <citation type="submission" date="2021-01" db="EMBL/GenBank/DDBJ databases">
        <authorList>
            <person name="Zhong Y.L."/>
        </authorList>
    </citation>
    <scope>NUCLEOTIDE SEQUENCE</scope>
    <source>
        <strain evidence="3">KCTC 23302</strain>
    </source>
</reference>